<accession>A0A3B0T2V6</accession>
<keyword evidence="2" id="KW-0560">Oxidoreductase</keyword>
<dbReference type="InterPro" id="IPR013785">
    <property type="entry name" value="Aldolase_TIM"/>
</dbReference>
<proteinExistence type="predicted"/>
<dbReference type="AlphaFoldDB" id="A0A3B0T2V6"/>
<gene>
    <name evidence="2" type="ORF">MNBD_ALPHA09-1931</name>
</gene>
<dbReference type="SUPFAM" id="SSF51412">
    <property type="entry name" value="Inosine monophosphate dehydrogenase (IMPDH)"/>
    <property type="match status" value="1"/>
</dbReference>
<dbReference type="EMBL" id="UOEM01000011">
    <property type="protein sequence ID" value="VAW10383.1"/>
    <property type="molecule type" value="Genomic_DNA"/>
</dbReference>
<feature type="region of interest" description="Disordered" evidence="1">
    <location>
        <begin position="1"/>
        <end position="25"/>
    </location>
</feature>
<dbReference type="GO" id="GO:0051213">
    <property type="term" value="F:dioxygenase activity"/>
    <property type="evidence" value="ECO:0007669"/>
    <property type="project" value="UniProtKB-KW"/>
</dbReference>
<sequence>MLLINNPVPGSKTPSTPNAKKGRSGDLKAELEKLVLVDGGWILPLIQGGKGVGATNGRNAGAWAKENAGGTIAAIGAAIGYGENGREVSYTYTARTRPERHEEMIALSIEGCILQAKTAHKASHGRGRVRINFLKMAGGSMRIMRGVLAGTRLAGGGNMIHAVTMGAGLPSEDDALICADEGVYIDPIISSSMALKVLLKRSFKAWKGRYAELIGAVVYEDPWLAGGHNGITSREDPELPKDPYDRVRDLRNIMNENGMEKVAIIMAGGVWYLRDWESWLNNSEIGPIAFQIGTRDLLTQECPIVDEWKHLILSMKEGDVVLNKFSPTGFYSSAYKNAMIRKMYQRSEKQVPYGVQGDGEKTERINGKGIPARGYFVSPKDKAKIDAWRGDGFKNALRTPDETLIFVTGETLREIKLTKAECVGCLSTCKLATWSENPEIKFTTGKLPDPRVHCIRKGLLGAIQGDDLDNQLIFAGHNAYKAGKDPFYRDKTGGIFIPTVKQLVERLMIGD</sequence>
<name>A0A3B0T2V6_9ZZZZ</name>
<evidence type="ECO:0000256" key="1">
    <source>
        <dbReference type="SAM" id="MobiDB-lite"/>
    </source>
</evidence>
<keyword evidence="2" id="KW-0223">Dioxygenase</keyword>
<dbReference type="Gene3D" id="3.20.20.70">
    <property type="entry name" value="Aldolase class I"/>
    <property type="match status" value="1"/>
</dbReference>
<evidence type="ECO:0000313" key="2">
    <source>
        <dbReference type="EMBL" id="VAW10383.1"/>
    </source>
</evidence>
<reference evidence="2" key="1">
    <citation type="submission" date="2018-06" db="EMBL/GenBank/DDBJ databases">
        <authorList>
            <person name="Zhirakovskaya E."/>
        </authorList>
    </citation>
    <scope>NUCLEOTIDE SEQUENCE</scope>
</reference>
<protein>
    <submittedName>
        <fullName evidence="2">Dioxygenases related to 2-nitropropane dioxygenase</fullName>
    </submittedName>
</protein>
<dbReference type="Pfam" id="PF03060">
    <property type="entry name" value="NMO"/>
    <property type="match status" value="1"/>
</dbReference>
<organism evidence="2">
    <name type="scientific">hydrothermal vent metagenome</name>
    <dbReference type="NCBI Taxonomy" id="652676"/>
    <lineage>
        <taxon>unclassified sequences</taxon>
        <taxon>metagenomes</taxon>
        <taxon>ecological metagenomes</taxon>
    </lineage>
</organism>